<evidence type="ECO:0000256" key="1">
    <source>
        <dbReference type="SAM" id="MobiDB-lite"/>
    </source>
</evidence>
<sequence length="73" mass="8011">MTYIDVTHDVKDHPQLNHERDGRESPKSKVGLTWTLDMITDQHVGEGGSVRDAGSSRDPVTIQPTSQPPSEAT</sequence>
<feature type="compositionally biased region" description="Polar residues" evidence="1">
    <location>
        <begin position="62"/>
        <end position="73"/>
    </location>
</feature>
<dbReference type="AlphaFoldDB" id="A0A194WAW2"/>
<accession>A0A194WAW2</accession>
<organism evidence="2 3">
    <name type="scientific">Cytospora mali</name>
    <name type="common">Apple Valsa canker fungus</name>
    <name type="synonym">Valsa mali</name>
    <dbReference type="NCBI Taxonomy" id="578113"/>
    <lineage>
        <taxon>Eukaryota</taxon>
        <taxon>Fungi</taxon>
        <taxon>Dikarya</taxon>
        <taxon>Ascomycota</taxon>
        <taxon>Pezizomycotina</taxon>
        <taxon>Sordariomycetes</taxon>
        <taxon>Sordariomycetidae</taxon>
        <taxon>Diaporthales</taxon>
        <taxon>Cytosporaceae</taxon>
        <taxon>Cytospora</taxon>
    </lineage>
</organism>
<feature type="region of interest" description="Disordered" evidence="1">
    <location>
        <begin position="43"/>
        <end position="73"/>
    </location>
</feature>
<keyword evidence="3" id="KW-1185">Reference proteome</keyword>
<reference evidence="2" key="1">
    <citation type="submission" date="2014-12" db="EMBL/GenBank/DDBJ databases">
        <title>Genome Sequence of Valsa Canker Pathogens Uncovers a Specific Adaption of Colonization on Woody Bark.</title>
        <authorList>
            <person name="Yin Z."/>
            <person name="Liu H."/>
            <person name="Gao X."/>
            <person name="Li Z."/>
            <person name="Song N."/>
            <person name="Ke X."/>
            <person name="Dai Q."/>
            <person name="Wu Y."/>
            <person name="Sun Y."/>
            <person name="Xu J.-R."/>
            <person name="Kang Z.K."/>
            <person name="Wang L."/>
            <person name="Huang L."/>
        </authorList>
    </citation>
    <scope>NUCLEOTIDE SEQUENCE [LARGE SCALE GENOMIC DNA]</scope>
    <source>
        <strain evidence="2">03-8</strain>
    </source>
</reference>
<name>A0A194WAW2_CYTMA</name>
<gene>
    <name evidence="2" type="ORF">VM1G_11879</name>
</gene>
<proteinExistence type="predicted"/>
<evidence type="ECO:0000313" key="3">
    <source>
        <dbReference type="Proteomes" id="UP000078559"/>
    </source>
</evidence>
<feature type="region of interest" description="Disordered" evidence="1">
    <location>
        <begin position="1"/>
        <end position="29"/>
    </location>
</feature>
<dbReference type="Proteomes" id="UP000078559">
    <property type="component" value="Chromosome 10"/>
</dbReference>
<dbReference type="EMBL" id="CM003107">
    <property type="protein sequence ID" value="KUI73255.1"/>
    <property type="molecule type" value="Genomic_DNA"/>
</dbReference>
<protein>
    <submittedName>
        <fullName evidence="2">Uncharacterized protein</fullName>
    </submittedName>
</protein>
<feature type="compositionally biased region" description="Basic and acidic residues" evidence="1">
    <location>
        <begin position="1"/>
        <end position="27"/>
    </location>
</feature>
<evidence type="ECO:0000313" key="2">
    <source>
        <dbReference type="EMBL" id="KUI73255.1"/>
    </source>
</evidence>